<evidence type="ECO:0000256" key="5">
    <source>
        <dbReference type="ARBA" id="ARBA00022725"/>
    </source>
</evidence>
<feature type="transmembrane region" description="Helical" evidence="10">
    <location>
        <begin position="112"/>
        <end position="135"/>
    </location>
</feature>
<keyword evidence="3 10" id="KW-0716">Sensory transduction</keyword>
<comment type="caution">
    <text evidence="10">Lacks conserved residue(s) required for the propagation of feature annotation.</text>
</comment>
<keyword evidence="2" id="KW-1003">Cell membrane</keyword>
<dbReference type="PANTHER" id="PTHR21137:SF35">
    <property type="entry name" value="ODORANT RECEPTOR 19A-RELATED"/>
    <property type="match status" value="1"/>
</dbReference>
<dbReference type="Pfam" id="PF02949">
    <property type="entry name" value="7tm_6"/>
    <property type="match status" value="1"/>
</dbReference>
<feature type="transmembrane region" description="Helical" evidence="10">
    <location>
        <begin position="237"/>
        <end position="259"/>
    </location>
</feature>
<feature type="transmembrane region" description="Helical" evidence="10">
    <location>
        <begin position="21"/>
        <end position="47"/>
    </location>
</feature>
<keyword evidence="4 10" id="KW-0812">Transmembrane</keyword>
<keyword evidence="9 10" id="KW-0807">Transducer</keyword>
<dbReference type="EMBL" id="KU291844">
    <property type="protein sequence ID" value="AOE48094.1"/>
    <property type="molecule type" value="mRNA"/>
</dbReference>
<dbReference type="GO" id="GO:0005549">
    <property type="term" value="F:odorant binding"/>
    <property type="evidence" value="ECO:0007669"/>
    <property type="project" value="InterPro"/>
</dbReference>
<evidence type="ECO:0000256" key="3">
    <source>
        <dbReference type="ARBA" id="ARBA00022606"/>
    </source>
</evidence>
<reference evidence="11" key="1">
    <citation type="submission" date="2015-12" db="EMBL/GenBank/DDBJ databases">
        <authorList>
            <person name="Shamseldin A."/>
            <person name="Moawad H."/>
            <person name="Abd El-Rahim W.M."/>
            <person name="Sadowsky M.J."/>
        </authorList>
    </citation>
    <scope>NUCLEOTIDE SEQUENCE</scope>
</reference>
<evidence type="ECO:0000313" key="11">
    <source>
        <dbReference type="EMBL" id="AOE48094.1"/>
    </source>
</evidence>
<dbReference type="AlphaFoldDB" id="A0A1B3B7B1"/>
<keyword evidence="7 10" id="KW-0472">Membrane</keyword>
<sequence>MFQFLRIWSSYRKTNKNRFDILLNSWVIIFCGSFIGIISLIDAIQAIQMDQIDVKFTKLLFLCVVLVVIHKVCTVTYNQKIIVEFIEQLQKLSSTFENKTNFYNAHKLYKKIFFFGIYSMNISVFVFMVAPAVLFQNKKLFFQPKISFLNLQESPTWELMFVFQSISAFIFTNITFGYDTVYCGIMITSAAILKSIAREIREVDGVIEDHQISEEKLKNIIEKIIEISGVTKNISDIFAMTTMVHIVYVCGTMALGLYVMSIQPLNDLTCFSMLLATIMSIFLLWIYCYFGQTLVDQRRMLQTELYFLKWYEAQRSQKIMILVTISVLQRDCFVYAGKIIPLSMETFGQVLLKAYTFFTFMNDIKYK</sequence>
<organism evidence="11">
    <name type="scientific">Scaeva pyrastri</name>
    <name type="common">Hoverfly</name>
    <name type="synonym">Musca pyrastri</name>
    <dbReference type="NCBI Taxonomy" id="219539"/>
    <lineage>
        <taxon>Eukaryota</taxon>
        <taxon>Metazoa</taxon>
        <taxon>Ecdysozoa</taxon>
        <taxon>Arthropoda</taxon>
        <taxon>Hexapoda</taxon>
        <taxon>Insecta</taxon>
        <taxon>Pterygota</taxon>
        <taxon>Neoptera</taxon>
        <taxon>Endopterygota</taxon>
        <taxon>Diptera</taxon>
        <taxon>Brachycera</taxon>
        <taxon>Muscomorpha</taxon>
        <taxon>Syrphoidea</taxon>
        <taxon>Syrphidae</taxon>
        <taxon>Syrphinae</taxon>
        <taxon>Syrphini</taxon>
        <taxon>Scaeva</taxon>
    </lineage>
</organism>
<dbReference type="GO" id="GO:0004984">
    <property type="term" value="F:olfactory receptor activity"/>
    <property type="evidence" value="ECO:0007669"/>
    <property type="project" value="InterPro"/>
</dbReference>
<reference evidence="11" key="2">
    <citation type="journal article" date="2016" name="PLoS ONE">
        <title>Molecular Characterization and Sex Distribution of Chemosensory Receptor Gene Family Based on Transcriptome Analysis of Scaeva pyrastri.</title>
        <authorList>
            <person name="Li X.M."/>
            <person name="Zhu X.Y."/>
            <person name="He P."/>
            <person name="Xu L."/>
            <person name="Sun L."/>
            <person name="Chen L."/>
            <person name="Wang Z.Q."/>
            <person name="Deng D.G."/>
            <person name="Zhang Y.N."/>
        </authorList>
    </citation>
    <scope>NUCLEOTIDE SEQUENCE</scope>
</reference>
<keyword evidence="5 10" id="KW-0552">Olfaction</keyword>
<dbReference type="GO" id="GO:0007165">
    <property type="term" value="P:signal transduction"/>
    <property type="evidence" value="ECO:0007669"/>
    <property type="project" value="UniProtKB-KW"/>
</dbReference>
<protein>
    <recommendedName>
        <fullName evidence="10">Odorant receptor</fullName>
    </recommendedName>
</protein>
<feature type="transmembrane region" description="Helical" evidence="10">
    <location>
        <begin position="59"/>
        <end position="77"/>
    </location>
</feature>
<accession>A0A1B3B7B1</accession>
<name>A0A1B3B7B1_SCAPY</name>
<feature type="transmembrane region" description="Helical" evidence="10">
    <location>
        <begin position="271"/>
        <end position="290"/>
    </location>
</feature>
<evidence type="ECO:0000256" key="9">
    <source>
        <dbReference type="ARBA" id="ARBA00023224"/>
    </source>
</evidence>
<evidence type="ECO:0000256" key="6">
    <source>
        <dbReference type="ARBA" id="ARBA00022989"/>
    </source>
</evidence>
<feature type="transmembrane region" description="Helical" evidence="10">
    <location>
        <begin position="155"/>
        <end position="176"/>
    </location>
</feature>
<proteinExistence type="evidence at transcript level"/>
<keyword evidence="8 10" id="KW-0675">Receptor</keyword>
<comment type="similarity">
    <text evidence="10">Belongs to the insect chemoreceptor superfamily. Heteromeric odorant receptor channel (TC 1.A.69) family.</text>
</comment>
<dbReference type="GO" id="GO:0005886">
    <property type="term" value="C:plasma membrane"/>
    <property type="evidence" value="ECO:0007669"/>
    <property type="project" value="UniProtKB-SubCell"/>
</dbReference>
<comment type="subcellular location">
    <subcellularLocation>
        <location evidence="1 10">Cell membrane</location>
        <topology evidence="1 10">Multi-pass membrane protein</topology>
    </subcellularLocation>
</comment>
<evidence type="ECO:0000256" key="2">
    <source>
        <dbReference type="ARBA" id="ARBA00022475"/>
    </source>
</evidence>
<evidence type="ECO:0000256" key="8">
    <source>
        <dbReference type="ARBA" id="ARBA00023170"/>
    </source>
</evidence>
<dbReference type="PANTHER" id="PTHR21137">
    <property type="entry name" value="ODORANT RECEPTOR"/>
    <property type="match status" value="1"/>
</dbReference>
<evidence type="ECO:0000256" key="4">
    <source>
        <dbReference type="ARBA" id="ARBA00022692"/>
    </source>
</evidence>
<evidence type="ECO:0000256" key="10">
    <source>
        <dbReference type="RuleBase" id="RU351113"/>
    </source>
</evidence>
<evidence type="ECO:0000256" key="1">
    <source>
        <dbReference type="ARBA" id="ARBA00004651"/>
    </source>
</evidence>
<keyword evidence="6 10" id="KW-1133">Transmembrane helix</keyword>
<evidence type="ECO:0000256" key="7">
    <source>
        <dbReference type="ARBA" id="ARBA00023136"/>
    </source>
</evidence>
<dbReference type="InterPro" id="IPR004117">
    <property type="entry name" value="7tm6_olfct_rcpt"/>
</dbReference>